<feature type="compositionally biased region" description="Low complexity" evidence="1">
    <location>
        <begin position="14"/>
        <end position="23"/>
    </location>
</feature>
<feature type="compositionally biased region" description="Basic and acidic residues" evidence="1">
    <location>
        <begin position="41"/>
        <end position="50"/>
    </location>
</feature>
<sequence>MRQSDVASRKRKSTPASSASAPSKKPKRITGPPPRSRPFKRPYELSKDRPMSSYRGDANLLFLHPPPFIVLDKLPKLKGRPMADEPIAVNGFDAMKKHFYAAQAKWERTVEIMEEAGRRMVYYGRMLHQEAEASHKWVGQVGKLTWEGHPGRMKNYDAFKEALQKVHKMIKKAEKTVEEVKEPTKKWTVEFIAQRRAWDEEEEEADDAEDESFHDSNDDFSEEMEVMRSRCLMDAGH</sequence>
<protein>
    <submittedName>
        <fullName evidence="2">Uncharacterized protein</fullName>
    </submittedName>
</protein>
<evidence type="ECO:0000313" key="2">
    <source>
        <dbReference type="EMBL" id="KAK3950867.1"/>
    </source>
</evidence>
<accession>A0AAN6SE24</accession>
<evidence type="ECO:0000256" key="1">
    <source>
        <dbReference type="SAM" id="MobiDB-lite"/>
    </source>
</evidence>
<feature type="compositionally biased region" description="Acidic residues" evidence="1">
    <location>
        <begin position="199"/>
        <end position="210"/>
    </location>
</feature>
<name>A0AAN6SE24_9PEZI</name>
<feature type="region of interest" description="Disordered" evidence="1">
    <location>
        <begin position="198"/>
        <end position="225"/>
    </location>
</feature>
<dbReference type="Proteomes" id="UP001303222">
    <property type="component" value="Unassembled WGS sequence"/>
</dbReference>
<proteinExistence type="predicted"/>
<reference evidence="2" key="1">
    <citation type="journal article" date="2023" name="Mol. Phylogenet. Evol.">
        <title>Genome-scale phylogeny and comparative genomics of the fungal order Sordariales.</title>
        <authorList>
            <person name="Hensen N."/>
            <person name="Bonometti L."/>
            <person name="Westerberg I."/>
            <person name="Brannstrom I.O."/>
            <person name="Guillou S."/>
            <person name="Cros-Aarteil S."/>
            <person name="Calhoun S."/>
            <person name="Haridas S."/>
            <person name="Kuo A."/>
            <person name="Mondo S."/>
            <person name="Pangilinan J."/>
            <person name="Riley R."/>
            <person name="LaButti K."/>
            <person name="Andreopoulos B."/>
            <person name="Lipzen A."/>
            <person name="Chen C."/>
            <person name="Yan M."/>
            <person name="Daum C."/>
            <person name="Ng V."/>
            <person name="Clum A."/>
            <person name="Steindorff A."/>
            <person name="Ohm R.A."/>
            <person name="Martin F."/>
            <person name="Silar P."/>
            <person name="Natvig D.O."/>
            <person name="Lalanne C."/>
            <person name="Gautier V."/>
            <person name="Ament-Velasquez S.L."/>
            <person name="Kruys A."/>
            <person name="Hutchinson M.I."/>
            <person name="Powell A.J."/>
            <person name="Barry K."/>
            <person name="Miller A.N."/>
            <person name="Grigoriev I.V."/>
            <person name="Debuchy R."/>
            <person name="Gladieux P."/>
            <person name="Hiltunen Thoren M."/>
            <person name="Johannesson H."/>
        </authorList>
    </citation>
    <scope>NUCLEOTIDE SEQUENCE</scope>
    <source>
        <strain evidence="2">CBS 626.80</strain>
    </source>
</reference>
<feature type="region of interest" description="Disordered" evidence="1">
    <location>
        <begin position="1"/>
        <end position="51"/>
    </location>
</feature>
<comment type="caution">
    <text evidence="2">The sequence shown here is derived from an EMBL/GenBank/DDBJ whole genome shotgun (WGS) entry which is preliminary data.</text>
</comment>
<organism evidence="2 3">
    <name type="scientific">Pseudoneurospora amorphoporcata</name>
    <dbReference type="NCBI Taxonomy" id="241081"/>
    <lineage>
        <taxon>Eukaryota</taxon>
        <taxon>Fungi</taxon>
        <taxon>Dikarya</taxon>
        <taxon>Ascomycota</taxon>
        <taxon>Pezizomycotina</taxon>
        <taxon>Sordariomycetes</taxon>
        <taxon>Sordariomycetidae</taxon>
        <taxon>Sordariales</taxon>
        <taxon>Sordariaceae</taxon>
        <taxon>Pseudoneurospora</taxon>
    </lineage>
</organism>
<gene>
    <name evidence="2" type="ORF">QBC32DRAFT_6428</name>
</gene>
<dbReference type="EMBL" id="MU859164">
    <property type="protein sequence ID" value="KAK3950867.1"/>
    <property type="molecule type" value="Genomic_DNA"/>
</dbReference>
<dbReference type="AlphaFoldDB" id="A0AAN6SE24"/>
<keyword evidence="3" id="KW-1185">Reference proteome</keyword>
<reference evidence="2" key="2">
    <citation type="submission" date="2023-06" db="EMBL/GenBank/DDBJ databases">
        <authorList>
            <consortium name="Lawrence Berkeley National Laboratory"/>
            <person name="Mondo S.J."/>
            <person name="Hensen N."/>
            <person name="Bonometti L."/>
            <person name="Westerberg I."/>
            <person name="Brannstrom I.O."/>
            <person name="Guillou S."/>
            <person name="Cros-Aarteil S."/>
            <person name="Calhoun S."/>
            <person name="Haridas S."/>
            <person name="Kuo A."/>
            <person name="Pangilinan J."/>
            <person name="Riley R."/>
            <person name="Labutti K."/>
            <person name="Andreopoulos B."/>
            <person name="Lipzen A."/>
            <person name="Chen C."/>
            <person name="Yanf M."/>
            <person name="Daum C."/>
            <person name="Ng V."/>
            <person name="Clum A."/>
            <person name="Steindorff A."/>
            <person name="Ohm R."/>
            <person name="Martin F."/>
            <person name="Silar P."/>
            <person name="Natvig D."/>
            <person name="Lalanne C."/>
            <person name="Gautier V."/>
            <person name="Ament-Velasquez S.L."/>
            <person name="Kruys A."/>
            <person name="Hutchinson M.I."/>
            <person name="Powell A.J."/>
            <person name="Barry K."/>
            <person name="Miller A.N."/>
            <person name="Grigoriev I.V."/>
            <person name="Debuchy R."/>
            <person name="Gladieux P."/>
            <person name="Thoren M.H."/>
            <person name="Johannesson H."/>
        </authorList>
    </citation>
    <scope>NUCLEOTIDE SEQUENCE</scope>
    <source>
        <strain evidence="2">CBS 626.80</strain>
    </source>
</reference>
<evidence type="ECO:0000313" key="3">
    <source>
        <dbReference type="Proteomes" id="UP001303222"/>
    </source>
</evidence>